<evidence type="ECO:0000256" key="2">
    <source>
        <dbReference type="ARBA" id="ARBA00008566"/>
    </source>
</evidence>
<keyword evidence="5 9" id="KW-0812">Transmembrane</keyword>
<dbReference type="PANTHER" id="PTHR31686">
    <property type="match status" value="1"/>
</dbReference>
<dbReference type="InterPro" id="IPR004695">
    <property type="entry name" value="SLAC1/Mae1/Ssu1/TehA"/>
</dbReference>
<keyword evidence="4" id="KW-1003">Cell membrane</keyword>
<sequence>MPVKDNFKGWHWRERIANFEPSWFTIVMSTGTLQQCLVNFPYPITGADRWLRDIGYCLWILEIVLFGFFTGMLIWRYIKHPVLLKKNMKEFPTSSFLGAIPISFNTIIQGIISYYDYRTSARWATFVLYWIALVMSLMISFGLVIYQMSHVKPQKLSDVAGVWVMTTVPLFVTATTASSILPYVYMESTKCAIALLVTGFLAWSFAIAEGMMIITVYFFRLIADKTPAAPLMVGSFLPVAALSQGAYAIHRFSIFLATYIKSGYAPTQVNPPPLSHATLVATSEVIHWMGIIMDLFLLAQATFWMVQGTTSILTALPKLQFNIAYWSSVFPMASYANAWCFLSRDLRDNGMRGWAATMVMIAVILWLFCALETVYRGFWLGSLFSAPGLEDWLGEEEQEQDEKSRGGRKDSWNGSYTIPPPGSRDEESGQANGHQADGNEGDSRRRN</sequence>
<dbReference type="Pfam" id="PF03595">
    <property type="entry name" value="SLAC1"/>
    <property type="match status" value="1"/>
</dbReference>
<dbReference type="HOGENOM" id="CLU_030057_6_1_1"/>
<evidence type="ECO:0000256" key="3">
    <source>
        <dbReference type="ARBA" id="ARBA00022448"/>
    </source>
</evidence>
<dbReference type="InterPro" id="IPR038665">
    <property type="entry name" value="Voltage-dep_anion_channel_sf"/>
</dbReference>
<feature type="transmembrane region" description="Helical" evidence="9">
    <location>
        <begin position="285"/>
        <end position="303"/>
    </location>
</feature>
<evidence type="ECO:0000256" key="6">
    <source>
        <dbReference type="ARBA" id="ARBA00022989"/>
    </source>
</evidence>
<feature type="compositionally biased region" description="Basic and acidic residues" evidence="8">
    <location>
        <begin position="401"/>
        <end position="411"/>
    </location>
</feature>
<evidence type="ECO:0000256" key="8">
    <source>
        <dbReference type="SAM" id="MobiDB-lite"/>
    </source>
</evidence>
<feature type="region of interest" description="Disordered" evidence="8">
    <location>
        <begin position="394"/>
        <end position="447"/>
    </location>
</feature>
<dbReference type="Proteomes" id="UP000030672">
    <property type="component" value="Unassembled WGS sequence"/>
</dbReference>
<feature type="transmembrane region" description="Helical" evidence="9">
    <location>
        <begin position="323"/>
        <end position="342"/>
    </location>
</feature>
<keyword evidence="6 9" id="KW-1133">Transmembrane helix</keyword>
<dbReference type="GO" id="GO:0005886">
    <property type="term" value="C:plasma membrane"/>
    <property type="evidence" value="ECO:0007669"/>
    <property type="project" value="UniProtKB-SubCell"/>
</dbReference>
<keyword evidence="7 9" id="KW-0472">Membrane</keyword>
<comment type="similarity">
    <text evidence="2">Belongs to the tellurite-resistance/dicarboxylate transporter (TDT) family.</text>
</comment>
<name>A0A074VGV6_AURM1</name>
<feature type="transmembrane region" description="Helical" evidence="9">
    <location>
        <begin position="160"/>
        <end position="185"/>
    </location>
</feature>
<accession>A0A074VGV6</accession>
<feature type="transmembrane region" description="Helical" evidence="9">
    <location>
        <begin position="354"/>
        <end position="375"/>
    </location>
</feature>
<evidence type="ECO:0008006" key="12">
    <source>
        <dbReference type="Google" id="ProtNLM"/>
    </source>
</evidence>
<keyword evidence="11" id="KW-1185">Reference proteome</keyword>
<evidence type="ECO:0000256" key="4">
    <source>
        <dbReference type="ARBA" id="ARBA00022475"/>
    </source>
</evidence>
<reference evidence="10 11" key="1">
    <citation type="journal article" date="2014" name="BMC Genomics">
        <title>Genome sequencing of four Aureobasidium pullulans varieties: biotechnological potential, stress tolerance, and description of new species.</title>
        <authorList>
            <person name="Gostin Ar C."/>
            <person name="Ohm R.A."/>
            <person name="Kogej T."/>
            <person name="Sonjak S."/>
            <person name="Turk M."/>
            <person name="Zajc J."/>
            <person name="Zalar P."/>
            <person name="Grube M."/>
            <person name="Sun H."/>
            <person name="Han J."/>
            <person name="Sharma A."/>
            <person name="Chiniquy J."/>
            <person name="Ngan C.Y."/>
            <person name="Lipzen A."/>
            <person name="Barry K."/>
            <person name="Grigoriev I.V."/>
            <person name="Gunde-Cimerman N."/>
        </authorList>
    </citation>
    <scope>NUCLEOTIDE SEQUENCE [LARGE SCALE GENOMIC DNA]</scope>
    <source>
        <strain evidence="10 11">CBS 110374</strain>
    </source>
</reference>
<evidence type="ECO:0000256" key="7">
    <source>
        <dbReference type="ARBA" id="ARBA00023136"/>
    </source>
</evidence>
<feature type="transmembrane region" description="Helical" evidence="9">
    <location>
        <begin position="127"/>
        <end position="148"/>
    </location>
</feature>
<feature type="transmembrane region" description="Helical" evidence="9">
    <location>
        <begin position="192"/>
        <end position="219"/>
    </location>
</feature>
<dbReference type="GeneID" id="63918773"/>
<dbReference type="AlphaFoldDB" id="A0A074VGV6"/>
<comment type="subcellular location">
    <subcellularLocation>
        <location evidence="1">Cell membrane</location>
        <topology evidence="1">Multi-pass membrane protein</topology>
    </subcellularLocation>
</comment>
<dbReference type="EMBL" id="KL584857">
    <property type="protein sequence ID" value="KEQ58254.1"/>
    <property type="molecule type" value="Genomic_DNA"/>
</dbReference>
<feature type="transmembrane region" description="Helical" evidence="9">
    <location>
        <begin position="231"/>
        <end position="249"/>
    </location>
</feature>
<evidence type="ECO:0000256" key="5">
    <source>
        <dbReference type="ARBA" id="ARBA00022692"/>
    </source>
</evidence>
<evidence type="ECO:0000256" key="9">
    <source>
        <dbReference type="SAM" id="Phobius"/>
    </source>
</evidence>
<keyword evidence="3" id="KW-0813">Transport</keyword>
<organism evidence="10 11">
    <name type="scientific">Aureobasidium melanogenum (strain CBS 110374)</name>
    <name type="common">Aureobasidium pullulans var. melanogenum</name>
    <dbReference type="NCBI Taxonomy" id="1043003"/>
    <lineage>
        <taxon>Eukaryota</taxon>
        <taxon>Fungi</taxon>
        <taxon>Dikarya</taxon>
        <taxon>Ascomycota</taxon>
        <taxon>Pezizomycotina</taxon>
        <taxon>Dothideomycetes</taxon>
        <taxon>Dothideomycetidae</taxon>
        <taxon>Dothideales</taxon>
        <taxon>Saccotheciaceae</taxon>
        <taxon>Aureobasidium</taxon>
    </lineage>
</organism>
<evidence type="ECO:0000313" key="11">
    <source>
        <dbReference type="Proteomes" id="UP000030672"/>
    </source>
</evidence>
<proteinExistence type="inferred from homology"/>
<feature type="transmembrane region" description="Helical" evidence="9">
    <location>
        <begin position="95"/>
        <end position="115"/>
    </location>
</feature>
<evidence type="ECO:0000313" key="10">
    <source>
        <dbReference type="EMBL" id="KEQ58254.1"/>
    </source>
</evidence>
<dbReference type="RefSeq" id="XP_040875277.1">
    <property type="nucleotide sequence ID" value="XM_041025400.1"/>
</dbReference>
<dbReference type="InterPro" id="IPR051629">
    <property type="entry name" value="Sulfite_efflux_TDT"/>
</dbReference>
<dbReference type="Gene3D" id="1.50.10.150">
    <property type="entry name" value="Voltage-dependent anion channel"/>
    <property type="match status" value="1"/>
</dbReference>
<gene>
    <name evidence="10" type="ORF">M437DRAFT_70091</name>
</gene>
<dbReference type="PANTHER" id="PTHR31686:SF1">
    <property type="entry name" value="SULFITE EFFLUX PUMP SSU1"/>
    <property type="match status" value="1"/>
</dbReference>
<dbReference type="GO" id="GO:0000319">
    <property type="term" value="F:sulfite transmembrane transporter activity"/>
    <property type="evidence" value="ECO:0007669"/>
    <property type="project" value="TreeGrafter"/>
</dbReference>
<protein>
    <recommendedName>
        <fullName evidence="12">C4-dicarboxylate transporter/malic acid transport protein</fullName>
    </recommendedName>
</protein>
<evidence type="ECO:0000256" key="1">
    <source>
        <dbReference type="ARBA" id="ARBA00004651"/>
    </source>
</evidence>
<feature type="transmembrane region" description="Helical" evidence="9">
    <location>
        <begin position="54"/>
        <end position="75"/>
    </location>
</feature>